<accession>A0A7Z2NXE9</accession>
<dbReference type="Proteomes" id="UP000464468">
    <property type="component" value="Chromosome"/>
</dbReference>
<evidence type="ECO:0000313" key="3">
    <source>
        <dbReference type="Proteomes" id="UP000464468"/>
    </source>
</evidence>
<evidence type="ECO:0000256" key="1">
    <source>
        <dbReference type="SAM" id="Phobius"/>
    </source>
</evidence>
<reference evidence="2 3" key="1">
    <citation type="submission" date="2020-01" db="EMBL/GenBank/DDBJ databases">
        <title>Sphingomonas sp. C33 whole genome sequece.</title>
        <authorList>
            <person name="Park C."/>
        </authorList>
    </citation>
    <scope>NUCLEOTIDE SEQUENCE [LARGE SCALE GENOMIC DNA]</scope>
    <source>
        <strain evidence="2 3">C33</strain>
    </source>
</reference>
<name>A0A7Z2NXE9_9SPHN</name>
<proteinExistence type="predicted"/>
<organism evidence="2 3">
    <name type="scientific">Sphingomonas changnyeongensis</name>
    <dbReference type="NCBI Taxonomy" id="2698679"/>
    <lineage>
        <taxon>Bacteria</taxon>
        <taxon>Pseudomonadati</taxon>
        <taxon>Pseudomonadota</taxon>
        <taxon>Alphaproteobacteria</taxon>
        <taxon>Sphingomonadales</taxon>
        <taxon>Sphingomonadaceae</taxon>
        <taxon>Sphingomonas</taxon>
    </lineage>
</organism>
<dbReference type="EMBL" id="CP047895">
    <property type="protein sequence ID" value="QHL91179.1"/>
    <property type="molecule type" value="Genomic_DNA"/>
</dbReference>
<dbReference type="AlphaFoldDB" id="A0A7Z2NXE9"/>
<feature type="transmembrane region" description="Helical" evidence="1">
    <location>
        <begin position="18"/>
        <end position="36"/>
    </location>
</feature>
<dbReference type="KEGG" id="schy:GVO57_10570"/>
<gene>
    <name evidence="2" type="ORF">GVO57_10570</name>
</gene>
<feature type="transmembrane region" description="Helical" evidence="1">
    <location>
        <begin position="48"/>
        <end position="69"/>
    </location>
</feature>
<protein>
    <submittedName>
        <fullName evidence="2">Uncharacterized protein</fullName>
    </submittedName>
</protein>
<evidence type="ECO:0000313" key="2">
    <source>
        <dbReference type="EMBL" id="QHL91179.1"/>
    </source>
</evidence>
<keyword evidence="1" id="KW-0812">Transmembrane</keyword>
<keyword evidence="1" id="KW-0472">Membrane</keyword>
<keyword evidence="3" id="KW-1185">Reference proteome</keyword>
<sequence>MTAVPIDEAAPQASTLKLMLMGFQTLWYPYIFVWFIQKPEYPTAFRRVFTAWAIFWCGCAVLFFVVQFVTGDQLR</sequence>
<dbReference type="RefSeq" id="WP_160593109.1">
    <property type="nucleotide sequence ID" value="NZ_CP047895.1"/>
</dbReference>
<keyword evidence="1" id="KW-1133">Transmembrane helix</keyword>